<dbReference type="EMBL" id="ML769556">
    <property type="protein sequence ID" value="KAE9394144.1"/>
    <property type="molecule type" value="Genomic_DNA"/>
</dbReference>
<gene>
    <name evidence="2" type="ORF">BT96DRAFT_998769</name>
</gene>
<feature type="region of interest" description="Disordered" evidence="1">
    <location>
        <begin position="37"/>
        <end position="80"/>
    </location>
</feature>
<name>A0A6A4H9X8_9AGAR</name>
<evidence type="ECO:0000313" key="3">
    <source>
        <dbReference type="Proteomes" id="UP000799118"/>
    </source>
</evidence>
<dbReference type="AlphaFoldDB" id="A0A6A4H9X8"/>
<keyword evidence="3" id="KW-1185">Reference proteome</keyword>
<feature type="region of interest" description="Disordered" evidence="1">
    <location>
        <begin position="1"/>
        <end position="25"/>
    </location>
</feature>
<dbReference type="Proteomes" id="UP000799118">
    <property type="component" value="Unassembled WGS sequence"/>
</dbReference>
<evidence type="ECO:0000256" key="1">
    <source>
        <dbReference type="SAM" id="MobiDB-lite"/>
    </source>
</evidence>
<proteinExistence type="predicted"/>
<evidence type="ECO:0000313" key="2">
    <source>
        <dbReference type="EMBL" id="KAE9394144.1"/>
    </source>
</evidence>
<reference evidence="2" key="1">
    <citation type="journal article" date="2019" name="Environ. Microbiol.">
        <title>Fungal ecological strategies reflected in gene transcription - a case study of two litter decomposers.</title>
        <authorList>
            <person name="Barbi F."/>
            <person name="Kohler A."/>
            <person name="Barry K."/>
            <person name="Baskaran P."/>
            <person name="Daum C."/>
            <person name="Fauchery L."/>
            <person name="Ihrmark K."/>
            <person name="Kuo A."/>
            <person name="LaButti K."/>
            <person name="Lipzen A."/>
            <person name="Morin E."/>
            <person name="Grigoriev I.V."/>
            <person name="Henrissat B."/>
            <person name="Lindahl B."/>
            <person name="Martin F."/>
        </authorList>
    </citation>
    <scope>NUCLEOTIDE SEQUENCE</scope>
    <source>
        <strain evidence="2">JB14</strain>
    </source>
</reference>
<protein>
    <submittedName>
        <fullName evidence="2">Uncharacterized protein</fullName>
    </submittedName>
</protein>
<sequence length="143" mass="14529">MSCGSGAKSAPRKARANTCPSTPLDCVLRKSTCGRAPALQPSPEVTPEGDLIPPSTPSTPTSPVCPASPSPSPENTPAGSIACAGAVLTPASIPAPIPSVNVPSNITIPNGLDWLKTAQVHLLVPTNRSNKSPGRKLFLSFKG</sequence>
<organism evidence="2 3">
    <name type="scientific">Gymnopus androsaceus JB14</name>
    <dbReference type="NCBI Taxonomy" id="1447944"/>
    <lineage>
        <taxon>Eukaryota</taxon>
        <taxon>Fungi</taxon>
        <taxon>Dikarya</taxon>
        <taxon>Basidiomycota</taxon>
        <taxon>Agaricomycotina</taxon>
        <taxon>Agaricomycetes</taxon>
        <taxon>Agaricomycetidae</taxon>
        <taxon>Agaricales</taxon>
        <taxon>Marasmiineae</taxon>
        <taxon>Omphalotaceae</taxon>
        <taxon>Gymnopus</taxon>
    </lineage>
</organism>
<accession>A0A6A4H9X8</accession>